<dbReference type="Gene3D" id="1.25.10.10">
    <property type="entry name" value="Leucine-rich Repeat Variant"/>
    <property type="match status" value="1"/>
</dbReference>
<dbReference type="RefSeq" id="WP_181502762.1">
    <property type="nucleotide sequence ID" value="NZ_QLMH01000004.1"/>
</dbReference>
<dbReference type="Proteomes" id="UP000248555">
    <property type="component" value="Unassembled WGS sequence"/>
</dbReference>
<dbReference type="EMBL" id="QLMH01000004">
    <property type="protein sequence ID" value="RAK20372.1"/>
    <property type="molecule type" value="Genomic_DNA"/>
</dbReference>
<comment type="caution">
    <text evidence="1">The sequence shown here is derived from an EMBL/GenBank/DDBJ whole genome shotgun (WGS) entry which is preliminary data.</text>
</comment>
<dbReference type="InterPro" id="IPR016024">
    <property type="entry name" value="ARM-type_fold"/>
</dbReference>
<dbReference type="SUPFAM" id="SSF48371">
    <property type="entry name" value="ARM repeat"/>
    <property type="match status" value="1"/>
</dbReference>
<protein>
    <submittedName>
        <fullName evidence="1">HEAT repeat protein</fullName>
    </submittedName>
</protein>
<dbReference type="AlphaFoldDB" id="A0A327YJ34"/>
<proteinExistence type="predicted"/>
<evidence type="ECO:0000313" key="2">
    <source>
        <dbReference type="Proteomes" id="UP000248555"/>
    </source>
</evidence>
<dbReference type="InterPro" id="IPR011989">
    <property type="entry name" value="ARM-like"/>
</dbReference>
<keyword evidence="2" id="KW-1185">Reference proteome</keyword>
<evidence type="ECO:0000313" key="1">
    <source>
        <dbReference type="EMBL" id="RAK20372.1"/>
    </source>
</evidence>
<dbReference type="Pfam" id="PF13646">
    <property type="entry name" value="HEAT_2"/>
    <property type="match status" value="1"/>
</dbReference>
<reference evidence="1 2" key="1">
    <citation type="submission" date="2018-06" db="EMBL/GenBank/DDBJ databases">
        <title>Genomic Encyclopedia of Type Strains, Phase III (KMG-III): the genomes of soil and plant-associated and newly described type strains.</title>
        <authorList>
            <person name="Whitman W."/>
        </authorList>
    </citation>
    <scope>NUCLEOTIDE SEQUENCE [LARGE SCALE GENOMIC DNA]</scope>
    <source>
        <strain evidence="1 2">CGMCC 1.8979</strain>
    </source>
</reference>
<gene>
    <name evidence="1" type="ORF">B0I26_10423</name>
</gene>
<organism evidence="1 2">
    <name type="scientific">Paranoxybacillus vitaminiphilus</name>
    <dbReference type="NCBI Taxonomy" id="581036"/>
    <lineage>
        <taxon>Bacteria</taxon>
        <taxon>Bacillati</taxon>
        <taxon>Bacillota</taxon>
        <taxon>Bacilli</taxon>
        <taxon>Bacillales</taxon>
        <taxon>Anoxybacillaceae</taxon>
        <taxon>Paranoxybacillus</taxon>
    </lineage>
</organism>
<accession>A0A327YJ34</accession>
<sequence>MFNLFEVMQEKNRKRAQELERLAEDMSALRKPKYDEKQIEEVLMKQAQQLNEDQDVDLFADIGGPEVVGEETKKRVTSNRGGVMHIDLSFSSLPAKLQPLLKEIEVIAKSDNEQAIQLAMKQIEQAGVDAVGLIFREVRMFYRKPEKRALLAELLSRLTLLNLKGRIMIKGVLEHATNRQHLELAIRTAGLIQEREVIPLILKHAEDAELFPYCFEALLEMRDSSVIQPLIQLIDRIDPARTETIEKSIQIARQFSLLKPSVIHDLFEALIACNLRQIRPIYTTGIRSFKHEAIPILMEIIEKETDPYRIRRACQLLGGIRKPIVAQKLNEALGKFTEKKAAIIEGIAHTRDQNFAALLLAHLQSDESKKIKGACLKALASCGTKDQIPQIRPYVNDASIRAEALYALISLGDPQAMDEFLHLLIHGDAQEQHALSGMAGLLSEKYHLYMAEKMVEMEDRGAIIILAALQKPNRLPSQVGKYLQAKLDQQPSAPVRLEIYRLIIKFANSTKNKLLPLSVVYEAKNRETDIAVKREIEQMLNRLPKRLGGVSTNED</sequence>
<name>A0A327YJ34_9BACL</name>